<dbReference type="RefSeq" id="WP_078664666.1">
    <property type="nucleotide sequence ID" value="NZ_FUXM01000004.1"/>
</dbReference>
<protein>
    <submittedName>
        <fullName evidence="5">HSP20 family protein</fullName>
    </submittedName>
</protein>
<evidence type="ECO:0000313" key="5">
    <source>
        <dbReference type="EMBL" id="SJZ65241.1"/>
    </source>
</evidence>
<evidence type="ECO:0000256" key="2">
    <source>
        <dbReference type="RuleBase" id="RU003616"/>
    </source>
</evidence>
<dbReference type="InterPro" id="IPR031107">
    <property type="entry name" value="Small_HSP"/>
</dbReference>
<dbReference type="OrthoDB" id="9811615at2"/>
<dbReference type="CDD" id="cd06464">
    <property type="entry name" value="ACD_sHsps-like"/>
    <property type="match status" value="1"/>
</dbReference>
<name>A0A1T4MED2_9FIRM</name>
<dbReference type="SUPFAM" id="SSF49764">
    <property type="entry name" value="HSP20-like chaperones"/>
    <property type="match status" value="1"/>
</dbReference>
<feature type="domain" description="SHSP" evidence="3">
    <location>
        <begin position="28"/>
        <end position="139"/>
    </location>
</feature>
<dbReference type="InterPro" id="IPR007052">
    <property type="entry name" value="CS_dom"/>
</dbReference>
<sequence length="139" mass="15803">MTLIPFDPFREFNRFVQEAVGRSREGFLGYQVAGPRVDIYQTENEVVVVAEIPGLESREDLDVRVTEDAVTIRGEIKRSAETRDEDYHHAERFYGAFARTFTLPAAVKAEEARASYRNGILEIRIPKAGRGRSIKVDIN</sequence>
<evidence type="ECO:0000259" key="3">
    <source>
        <dbReference type="PROSITE" id="PS01031"/>
    </source>
</evidence>
<keyword evidence="6" id="KW-1185">Reference proteome</keyword>
<comment type="similarity">
    <text evidence="1 2">Belongs to the small heat shock protein (HSP20) family.</text>
</comment>
<evidence type="ECO:0000256" key="1">
    <source>
        <dbReference type="PROSITE-ProRule" id="PRU00285"/>
    </source>
</evidence>
<dbReference type="EMBL" id="FUXM01000004">
    <property type="protein sequence ID" value="SJZ65241.1"/>
    <property type="molecule type" value="Genomic_DNA"/>
</dbReference>
<dbReference type="Gene3D" id="2.60.40.790">
    <property type="match status" value="1"/>
</dbReference>
<gene>
    <name evidence="5" type="ORF">SAMN02745885_00529</name>
</gene>
<dbReference type="InterPro" id="IPR008978">
    <property type="entry name" value="HSP20-like_chaperone"/>
</dbReference>
<evidence type="ECO:0000313" key="6">
    <source>
        <dbReference type="Proteomes" id="UP000189933"/>
    </source>
</evidence>
<proteinExistence type="inferred from homology"/>
<feature type="domain" description="CS" evidence="4">
    <location>
        <begin position="32"/>
        <end position="137"/>
    </location>
</feature>
<dbReference type="PROSITE" id="PS01031">
    <property type="entry name" value="SHSP"/>
    <property type="match status" value="1"/>
</dbReference>
<accession>A0A1T4MED2</accession>
<reference evidence="6" key="1">
    <citation type="submission" date="2017-02" db="EMBL/GenBank/DDBJ databases">
        <authorList>
            <person name="Varghese N."/>
            <person name="Submissions S."/>
        </authorList>
    </citation>
    <scope>NUCLEOTIDE SEQUENCE [LARGE SCALE GENOMIC DNA]</scope>
    <source>
        <strain evidence="6">DSM 16521</strain>
    </source>
</reference>
<dbReference type="Pfam" id="PF00011">
    <property type="entry name" value="HSP20"/>
    <property type="match status" value="1"/>
</dbReference>
<dbReference type="PROSITE" id="PS51203">
    <property type="entry name" value="CS"/>
    <property type="match status" value="1"/>
</dbReference>
<dbReference type="Proteomes" id="UP000189933">
    <property type="component" value="Unassembled WGS sequence"/>
</dbReference>
<organism evidence="5 6">
    <name type="scientific">Carboxydocella sporoproducens DSM 16521</name>
    <dbReference type="NCBI Taxonomy" id="1121270"/>
    <lineage>
        <taxon>Bacteria</taxon>
        <taxon>Bacillati</taxon>
        <taxon>Bacillota</taxon>
        <taxon>Clostridia</taxon>
        <taxon>Eubacteriales</taxon>
        <taxon>Clostridiales Family XVI. Incertae Sedis</taxon>
        <taxon>Carboxydocella</taxon>
    </lineage>
</organism>
<dbReference type="AlphaFoldDB" id="A0A1T4MED2"/>
<dbReference type="InterPro" id="IPR002068">
    <property type="entry name" value="A-crystallin/Hsp20_dom"/>
</dbReference>
<dbReference type="PANTHER" id="PTHR11527">
    <property type="entry name" value="HEAT-SHOCK PROTEIN 20 FAMILY MEMBER"/>
    <property type="match status" value="1"/>
</dbReference>
<evidence type="ECO:0000259" key="4">
    <source>
        <dbReference type="PROSITE" id="PS51203"/>
    </source>
</evidence>